<name>A0A1G7XL86_9PSEU</name>
<evidence type="ECO:0000256" key="1">
    <source>
        <dbReference type="SAM" id="MobiDB-lite"/>
    </source>
</evidence>
<dbReference type="EMBL" id="FNCC01000012">
    <property type="protein sequence ID" value="SDG84907.1"/>
    <property type="molecule type" value="Genomic_DNA"/>
</dbReference>
<organism evidence="2 3">
    <name type="scientific">Lentzea fradiae</name>
    <dbReference type="NCBI Taxonomy" id="200378"/>
    <lineage>
        <taxon>Bacteria</taxon>
        <taxon>Bacillati</taxon>
        <taxon>Actinomycetota</taxon>
        <taxon>Actinomycetes</taxon>
        <taxon>Pseudonocardiales</taxon>
        <taxon>Pseudonocardiaceae</taxon>
        <taxon>Lentzea</taxon>
    </lineage>
</organism>
<evidence type="ECO:0000313" key="3">
    <source>
        <dbReference type="Proteomes" id="UP000199623"/>
    </source>
</evidence>
<sequence length="102" mass="11095">MVSDTAYAGQDRVHDVFDGRASVDAVPEDFLAEQVRQAISPKAELFVGWLRECLARGKRLRSLLRLCGWPAADPRRGRPIMSASTPGSSTANSSPPQRAARS</sequence>
<accession>A0A1G7XL86</accession>
<dbReference type="AlphaFoldDB" id="A0A1G7XL86"/>
<protein>
    <submittedName>
        <fullName evidence="2">Uncharacterized protein</fullName>
    </submittedName>
</protein>
<feature type="compositionally biased region" description="Polar residues" evidence="1">
    <location>
        <begin position="82"/>
        <end position="96"/>
    </location>
</feature>
<evidence type="ECO:0000313" key="2">
    <source>
        <dbReference type="EMBL" id="SDG84907.1"/>
    </source>
</evidence>
<keyword evidence="3" id="KW-1185">Reference proteome</keyword>
<gene>
    <name evidence="2" type="ORF">SAMN05216553_11281</name>
</gene>
<reference evidence="3" key="1">
    <citation type="submission" date="2016-10" db="EMBL/GenBank/DDBJ databases">
        <authorList>
            <person name="Varghese N."/>
            <person name="Submissions S."/>
        </authorList>
    </citation>
    <scope>NUCLEOTIDE SEQUENCE [LARGE SCALE GENOMIC DNA]</scope>
    <source>
        <strain evidence="3">CGMCC 4.3506</strain>
    </source>
</reference>
<dbReference type="Proteomes" id="UP000199623">
    <property type="component" value="Unassembled WGS sequence"/>
</dbReference>
<proteinExistence type="predicted"/>
<feature type="region of interest" description="Disordered" evidence="1">
    <location>
        <begin position="70"/>
        <end position="102"/>
    </location>
</feature>